<dbReference type="NCBIfam" id="TIGR00229">
    <property type="entry name" value="sensory_box"/>
    <property type="match status" value="2"/>
</dbReference>
<dbReference type="InterPro" id="IPR003661">
    <property type="entry name" value="HisK_dim/P_dom"/>
</dbReference>
<feature type="domain" description="PAS" evidence="5">
    <location>
        <begin position="76"/>
        <end position="128"/>
    </location>
</feature>
<comment type="caution">
    <text evidence="6">The sequence shown here is derived from an EMBL/GenBank/DDBJ whole genome shotgun (WGS) entry which is preliminary data.</text>
</comment>
<dbReference type="EMBL" id="BJNV01000056">
    <property type="protein sequence ID" value="GEC96869.1"/>
    <property type="molecule type" value="Genomic_DNA"/>
</dbReference>
<dbReference type="CDD" id="cd00075">
    <property type="entry name" value="HATPase"/>
    <property type="match status" value="1"/>
</dbReference>
<dbReference type="SUPFAM" id="SSF55785">
    <property type="entry name" value="PYP-like sensor domain (PAS domain)"/>
    <property type="match status" value="2"/>
</dbReference>
<dbReference type="RefSeq" id="WP_141353611.1">
    <property type="nucleotide sequence ID" value="NZ_BJNV01000056.1"/>
</dbReference>
<keyword evidence="7" id="KW-1185">Reference proteome</keyword>
<dbReference type="OrthoDB" id="9177862at2"/>
<dbReference type="SMART" id="SM00387">
    <property type="entry name" value="HATPase_c"/>
    <property type="match status" value="1"/>
</dbReference>
<proteinExistence type="predicted"/>
<reference evidence="6 7" key="1">
    <citation type="submission" date="2019-06" db="EMBL/GenBank/DDBJ databases">
        <title>Whole genome shotgun sequence of Zoogloea ramigera NBRC 15342.</title>
        <authorList>
            <person name="Hosoyama A."/>
            <person name="Uohara A."/>
            <person name="Ohji S."/>
            <person name="Ichikawa N."/>
        </authorList>
    </citation>
    <scope>NUCLEOTIDE SEQUENCE [LARGE SCALE GENOMIC DNA]</scope>
    <source>
        <strain evidence="6 7">NBRC 15342</strain>
    </source>
</reference>
<dbReference type="Gene3D" id="3.30.565.10">
    <property type="entry name" value="Histidine kinase-like ATPase, C-terminal domain"/>
    <property type="match status" value="1"/>
</dbReference>
<comment type="catalytic activity">
    <reaction evidence="1">
        <text>ATP + protein L-histidine = ADP + protein N-phospho-L-histidine.</text>
        <dbReference type="EC" id="2.7.13.3"/>
    </reaction>
</comment>
<gene>
    <name evidence="6" type="ORF">ZRA01_29420</name>
</gene>
<dbReference type="Pfam" id="PF02518">
    <property type="entry name" value="HATPase_c"/>
    <property type="match status" value="1"/>
</dbReference>
<evidence type="ECO:0000259" key="5">
    <source>
        <dbReference type="PROSITE" id="PS50112"/>
    </source>
</evidence>
<evidence type="ECO:0000313" key="6">
    <source>
        <dbReference type="EMBL" id="GEC96869.1"/>
    </source>
</evidence>
<dbReference type="CDD" id="cd00130">
    <property type="entry name" value="PAS"/>
    <property type="match status" value="2"/>
</dbReference>
<dbReference type="Gene3D" id="3.30.450.20">
    <property type="entry name" value="PAS domain"/>
    <property type="match status" value="2"/>
</dbReference>
<dbReference type="Pfam" id="PF13426">
    <property type="entry name" value="PAS_9"/>
    <property type="match status" value="1"/>
</dbReference>
<dbReference type="SUPFAM" id="SSF55874">
    <property type="entry name" value="ATPase domain of HSP90 chaperone/DNA topoisomerase II/histidine kinase"/>
    <property type="match status" value="1"/>
</dbReference>
<evidence type="ECO:0000256" key="1">
    <source>
        <dbReference type="ARBA" id="ARBA00000085"/>
    </source>
</evidence>
<dbReference type="Proteomes" id="UP000318422">
    <property type="component" value="Unassembled WGS sequence"/>
</dbReference>
<dbReference type="InterPro" id="IPR004358">
    <property type="entry name" value="Sig_transdc_His_kin-like_C"/>
</dbReference>
<dbReference type="InterPro" id="IPR036890">
    <property type="entry name" value="HATPase_C_sf"/>
</dbReference>
<organism evidence="6 7">
    <name type="scientific">Zoogloea ramigera</name>
    <dbReference type="NCBI Taxonomy" id="350"/>
    <lineage>
        <taxon>Bacteria</taxon>
        <taxon>Pseudomonadati</taxon>
        <taxon>Pseudomonadota</taxon>
        <taxon>Betaproteobacteria</taxon>
        <taxon>Rhodocyclales</taxon>
        <taxon>Zoogloeaceae</taxon>
        <taxon>Zoogloea</taxon>
    </lineage>
</organism>
<dbReference type="AlphaFoldDB" id="A0A4Y4CYU2"/>
<sequence length="615" mass="67581">MLESAPTSLLTGATLMLALAALAFATRARRHGKDQARRLDELLQAETARRQAAEHALDEAHARFAGLFELLPELLVLSTRDEGRLIDMNHNWTPLLGYRRDESLGRSGDDFGLWGGPDDAREIRAELRVGGTVSKRPVTLRRRDGSAVETLLSARPLQIGARSYVITAYRDITAELAAIRRLTESEARFAAIFNSAPCALSLTRMSDRGHVDANPAWEQLFGLDRHAVRDQSAIQLGLWVDLDEQRAVYARIASNEHVTQREVRLNLPGRQGIATCLISGRLLNVDGEECALWSVVDITELRRIQADIEDLNRTLEQRVAARTTELSSALDTLRQTQEELIRSDKMAALGSLVAGVAHELNTPIGNSVTIATTLAANAVEIGAQHAAGRLRRRDFDEHLEVTREATGLLVRSLSRAEELVRSFKQVAMDQTSEQRRRFELGGFLHEMAITLSPMVRNSPYVLEIAPLEALEMDSYPGALGQIFTNLLSNALLHAFDGRRHGNIRVTPRHTAPGWVEIRFDDDGNGIPAANLPRIFDPFFTTRLGKGGSGLGLHIVYNLATRILGGRVEVDSAPGRGSSFVLTLPCTAPAGATENALRPEADTPRTLNFEDVGPII</sequence>
<dbReference type="InterPro" id="IPR035965">
    <property type="entry name" value="PAS-like_dom_sf"/>
</dbReference>
<keyword evidence="3" id="KW-0597">Phosphoprotein</keyword>
<evidence type="ECO:0000256" key="2">
    <source>
        <dbReference type="ARBA" id="ARBA00012438"/>
    </source>
</evidence>
<evidence type="ECO:0000313" key="7">
    <source>
        <dbReference type="Proteomes" id="UP000318422"/>
    </source>
</evidence>
<dbReference type="PANTHER" id="PTHR43065">
    <property type="entry name" value="SENSOR HISTIDINE KINASE"/>
    <property type="match status" value="1"/>
</dbReference>
<dbReference type="CDD" id="cd00082">
    <property type="entry name" value="HisKA"/>
    <property type="match status" value="1"/>
</dbReference>
<dbReference type="PRINTS" id="PR00344">
    <property type="entry name" value="BCTRLSENSOR"/>
</dbReference>
<dbReference type="Gene3D" id="1.10.287.130">
    <property type="match status" value="1"/>
</dbReference>
<dbReference type="Pfam" id="PF13188">
    <property type="entry name" value="PAS_8"/>
    <property type="match status" value="1"/>
</dbReference>
<dbReference type="PROSITE" id="PS50109">
    <property type="entry name" value="HIS_KIN"/>
    <property type="match status" value="1"/>
</dbReference>
<dbReference type="InterPro" id="IPR003594">
    <property type="entry name" value="HATPase_dom"/>
</dbReference>
<protein>
    <recommendedName>
        <fullName evidence="2">histidine kinase</fullName>
        <ecNumber evidence="2">2.7.13.3</ecNumber>
    </recommendedName>
</protein>
<dbReference type="PROSITE" id="PS50112">
    <property type="entry name" value="PAS"/>
    <property type="match status" value="1"/>
</dbReference>
<evidence type="ECO:0000259" key="4">
    <source>
        <dbReference type="PROSITE" id="PS50109"/>
    </source>
</evidence>
<feature type="domain" description="Histidine kinase" evidence="4">
    <location>
        <begin position="355"/>
        <end position="587"/>
    </location>
</feature>
<dbReference type="GO" id="GO:0000155">
    <property type="term" value="F:phosphorelay sensor kinase activity"/>
    <property type="evidence" value="ECO:0007669"/>
    <property type="project" value="InterPro"/>
</dbReference>
<dbReference type="InterPro" id="IPR000014">
    <property type="entry name" value="PAS"/>
</dbReference>
<evidence type="ECO:0000256" key="3">
    <source>
        <dbReference type="ARBA" id="ARBA00022553"/>
    </source>
</evidence>
<dbReference type="EC" id="2.7.13.3" evidence="2"/>
<name>A0A4Y4CYU2_ZOORA</name>
<accession>A0A4Y4CYU2</accession>
<dbReference type="SMART" id="SM00091">
    <property type="entry name" value="PAS"/>
    <property type="match status" value="2"/>
</dbReference>
<dbReference type="InterPro" id="IPR005467">
    <property type="entry name" value="His_kinase_dom"/>
</dbReference>